<dbReference type="EMBL" id="AZQP01000061">
    <property type="protein sequence ID" value="EYE87383.1"/>
    <property type="molecule type" value="Genomic_DNA"/>
</dbReference>
<sequence length="88" mass="10078">MSINTNFSDNIIIPFAAELLAPIALLKNIHGLNPTMLQAMCNVSEEASIYIFYNIKKYGHLDMYTKVEGLFIERFFDFVMTVSFGVQY</sequence>
<dbReference type="OrthoDB" id="581382at2"/>
<reference evidence="1 2" key="1">
    <citation type="journal article" date="2014" name="Genome Announc.">
        <title>Draft Genome Sequence of Fervidicella metallireducens Strain AeBT, an Iron-Reducing Thermoanaerobe from the Great Artesian Basin.</title>
        <authorList>
            <person name="Patel B.K."/>
        </authorList>
    </citation>
    <scope>NUCLEOTIDE SEQUENCE [LARGE SCALE GENOMIC DNA]</scope>
    <source>
        <strain evidence="1 2">AeB</strain>
    </source>
</reference>
<comment type="caution">
    <text evidence="1">The sequence shown here is derived from an EMBL/GenBank/DDBJ whole genome shotgun (WGS) entry which is preliminary data.</text>
</comment>
<gene>
    <name evidence="1" type="ORF">Q428_13655</name>
</gene>
<dbReference type="AlphaFoldDB" id="A0A017RRI4"/>
<keyword evidence="2" id="KW-1185">Reference proteome</keyword>
<name>A0A017RRI4_9CLOT</name>
<proteinExistence type="predicted"/>
<dbReference type="RefSeq" id="WP_035381543.1">
    <property type="nucleotide sequence ID" value="NZ_AZQP01000061.1"/>
</dbReference>
<protein>
    <submittedName>
        <fullName evidence="1">Uncharacterized protein</fullName>
    </submittedName>
</protein>
<accession>A0A017RRI4</accession>
<evidence type="ECO:0000313" key="2">
    <source>
        <dbReference type="Proteomes" id="UP000019681"/>
    </source>
</evidence>
<dbReference type="Proteomes" id="UP000019681">
    <property type="component" value="Unassembled WGS sequence"/>
</dbReference>
<evidence type="ECO:0000313" key="1">
    <source>
        <dbReference type="EMBL" id="EYE87383.1"/>
    </source>
</evidence>
<organism evidence="1 2">
    <name type="scientific">Fervidicella metallireducens AeB</name>
    <dbReference type="NCBI Taxonomy" id="1403537"/>
    <lineage>
        <taxon>Bacteria</taxon>
        <taxon>Bacillati</taxon>
        <taxon>Bacillota</taxon>
        <taxon>Clostridia</taxon>
        <taxon>Eubacteriales</taxon>
        <taxon>Clostridiaceae</taxon>
        <taxon>Fervidicella</taxon>
    </lineage>
</organism>